<dbReference type="Pfam" id="PF13416">
    <property type="entry name" value="SBP_bac_8"/>
    <property type="match status" value="1"/>
</dbReference>
<keyword evidence="2" id="KW-0813">Transport</keyword>
<evidence type="ECO:0000256" key="3">
    <source>
        <dbReference type="ARBA" id="ARBA00022729"/>
    </source>
</evidence>
<dbReference type="InterPro" id="IPR006059">
    <property type="entry name" value="SBP"/>
</dbReference>
<comment type="subcellular location">
    <subcellularLocation>
        <location evidence="1">Periplasm</location>
    </subcellularLocation>
</comment>
<dbReference type="PANTHER" id="PTHR30222:SF17">
    <property type="entry name" value="SPERMIDINE_PUTRESCINE-BINDING PERIPLASMIC PROTEIN"/>
    <property type="match status" value="1"/>
</dbReference>
<dbReference type="SUPFAM" id="SSF53850">
    <property type="entry name" value="Periplasmic binding protein-like II"/>
    <property type="match status" value="1"/>
</dbReference>
<dbReference type="PIRSF" id="PIRSF019574">
    <property type="entry name" value="Periplasmic_polyamine_BP"/>
    <property type="match status" value="1"/>
</dbReference>
<evidence type="ECO:0000256" key="2">
    <source>
        <dbReference type="ARBA" id="ARBA00022448"/>
    </source>
</evidence>
<keyword evidence="3 6" id="KW-0732">Signal</keyword>
<protein>
    <submittedName>
        <fullName evidence="7">Spermidine/putrescine ABC transporter substrate-binding protein</fullName>
    </submittedName>
</protein>
<dbReference type="AlphaFoldDB" id="A0A9D1LV00"/>
<organism evidence="7 8">
    <name type="scientific">Candidatus Avimonoglobus intestinipullorum</name>
    <dbReference type="NCBI Taxonomy" id="2840699"/>
    <lineage>
        <taxon>Bacteria</taxon>
        <taxon>Bacillati</taxon>
        <taxon>Bacillota</taxon>
        <taxon>Clostridia</taxon>
        <taxon>Eubacteriales</taxon>
        <taxon>Candidatus Avimonoglobus</taxon>
    </lineage>
</organism>
<evidence type="ECO:0000256" key="4">
    <source>
        <dbReference type="ARBA" id="ARBA00022764"/>
    </source>
</evidence>
<feature type="chain" id="PRO_5038669250" evidence="6">
    <location>
        <begin position="19"/>
        <end position="350"/>
    </location>
</feature>
<evidence type="ECO:0000256" key="6">
    <source>
        <dbReference type="SAM" id="SignalP"/>
    </source>
</evidence>
<dbReference type="EMBL" id="DVND01000093">
    <property type="protein sequence ID" value="HIU48392.1"/>
    <property type="molecule type" value="Genomic_DNA"/>
</dbReference>
<dbReference type="PANTHER" id="PTHR30222">
    <property type="entry name" value="SPERMIDINE/PUTRESCINE-BINDING PERIPLASMIC PROTEIN"/>
    <property type="match status" value="1"/>
</dbReference>
<comment type="caution">
    <text evidence="7">The sequence shown here is derived from an EMBL/GenBank/DDBJ whole genome shotgun (WGS) entry which is preliminary data.</text>
</comment>
<dbReference type="GO" id="GO:0042597">
    <property type="term" value="C:periplasmic space"/>
    <property type="evidence" value="ECO:0007669"/>
    <property type="project" value="UniProtKB-SubCell"/>
</dbReference>
<sequence>MRKIVSLLLAVFLSAGLAAGCSNSGTEDEQKTLNILTWDGYIPEDVLNAFQESSGISVNIANFNDNEEMLSKLEATNGGQYDVVIGSDYIIDIAAKRGLLSELDKSKIPNYDNLDPVYLSQYYDPNNVYTVPYGPGTPLIVYDPAKVTIDIKGYNDLWDPALANSIVMMDDARNVIGITLKSMGYSMNETDEAILKEAKEKLFQLKPNIHHLDYNNPYDSLISGEVSVAYMFTSQVNTALNERPELQVVYPEEGMGFGIDCWFIPLNAPHKDAAHEFLNYILDAETGAKISESILYMCPNQASYDYLSDDFKNNKALYIPSDILGETEFIKDVGEAATLYDSIWTEFKQQ</sequence>
<reference evidence="7" key="2">
    <citation type="journal article" date="2021" name="PeerJ">
        <title>Extensive microbial diversity within the chicken gut microbiome revealed by metagenomics and culture.</title>
        <authorList>
            <person name="Gilroy R."/>
            <person name="Ravi A."/>
            <person name="Getino M."/>
            <person name="Pursley I."/>
            <person name="Horton D.L."/>
            <person name="Alikhan N.F."/>
            <person name="Baker D."/>
            <person name="Gharbi K."/>
            <person name="Hall N."/>
            <person name="Watson M."/>
            <person name="Adriaenssens E.M."/>
            <person name="Foster-Nyarko E."/>
            <person name="Jarju S."/>
            <person name="Secka A."/>
            <person name="Antonio M."/>
            <person name="Oren A."/>
            <person name="Chaudhuri R.R."/>
            <person name="La Ragione R."/>
            <person name="Hildebrand F."/>
            <person name="Pallen M.J."/>
        </authorList>
    </citation>
    <scope>NUCLEOTIDE SEQUENCE</scope>
    <source>
        <strain evidence="7">ChiSjej4B22-9803</strain>
    </source>
</reference>
<evidence type="ECO:0000313" key="7">
    <source>
        <dbReference type="EMBL" id="HIU48392.1"/>
    </source>
</evidence>
<dbReference type="CDD" id="cd13590">
    <property type="entry name" value="PBP2_PotD_PotF_like"/>
    <property type="match status" value="1"/>
</dbReference>
<dbReference type="InterPro" id="IPR001188">
    <property type="entry name" value="Sperm_putr-bd"/>
</dbReference>
<feature type="signal peptide" evidence="6">
    <location>
        <begin position="1"/>
        <end position="18"/>
    </location>
</feature>
<dbReference type="GO" id="GO:0019808">
    <property type="term" value="F:polyamine binding"/>
    <property type="evidence" value="ECO:0007669"/>
    <property type="project" value="InterPro"/>
</dbReference>
<dbReference type="PRINTS" id="PR00909">
    <property type="entry name" value="SPERMDNBNDNG"/>
</dbReference>
<dbReference type="PROSITE" id="PS51257">
    <property type="entry name" value="PROKAR_LIPOPROTEIN"/>
    <property type="match status" value="1"/>
</dbReference>
<dbReference type="Proteomes" id="UP000824111">
    <property type="component" value="Unassembled WGS sequence"/>
</dbReference>
<proteinExistence type="predicted"/>
<evidence type="ECO:0000256" key="5">
    <source>
        <dbReference type="PIRSR" id="PIRSR019574-1"/>
    </source>
</evidence>
<gene>
    <name evidence="7" type="ORF">IAB04_03435</name>
</gene>
<evidence type="ECO:0000313" key="8">
    <source>
        <dbReference type="Proteomes" id="UP000824111"/>
    </source>
</evidence>
<feature type="binding site" evidence="5">
    <location>
        <position position="89"/>
    </location>
    <ligand>
        <name>spermidine</name>
        <dbReference type="ChEBI" id="CHEBI:57834"/>
    </ligand>
</feature>
<dbReference type="GO" id="GO:0015846">
    <property type="term" value="P:polyamine transport"/>
    <property type="evidence" value="ECO:0007669"/>
    <property type="project" value="InterPro"/>
</dbReference>
<accession>A0A9D1LV00</accession>
<reference evidence="7" key="1">
    <citation type="submission" date="2020-10" db="EMBL/GenBank/DDBJ databases">
        <authorList>
            <person name="Gilroy R."/>
        </authorList>
    </citation>
    <scope>NUCLEOTIDE SEQUENCE</scope>
    <source>
        <strain evidence="7">ChiSjej4B22-9803</strain>
    </source>
</reference>
<evidence type="ECO:0000256" key="1">
    <source>
        <dbReference type="ARBA" id="ARBA00004418"/>
    </source>
</evidence>
<keyword evidence="4" id="KW-0574">Periplasm</keyword>
<name>A0A9D1LV00_9FIRM</name>
<dbReference type="Gene3D" id="3.40.190.10">
    <property type="entry name" value="Periplasmic binding protein-like II"/>
    <property type="match status" value="2"/>
</dbReference>